<reference evidence="1 2" key="1">
    <citation type="submission" date="2018-01" db="EMBL/GenBank/DDBJ databases">
        <title>The draft genome sequence of Halioglobus japonicus S1-36.</title>
        <authorList>
            <person name="Du Z.-J."/>
            <person name="Shi M.-J."/>
        </authorList>
    </citation>
    <scope>NUCLEOTIDE SEQUENCE [LARGE SCALE GENOMIC DNA]</scope>
    <source>
        <strain evidence="1 2">S1-36</strain>
    </source>
</reference>
<dbReference type="RefSeq" id="WP_084200959.1">
    <property type="nucleotide sequence ID" value="NZ_BMYL01000006.1"/>
</dbReference>
<accession>A0AAP8MBQ9</accession>
<organism evidence="1 2">
    <name type="scientific">Halioglobus japonicus</name>
    <dbReference type="NCBI Taxonomy" id="930805"/>
    <lineage>
        <taxon>Bacteria</taxon>
        <taxon>Pseudomonadati</taxon>
        <taxon>Pseudomonadota</taxon>
        <taxon>Gammaproteobacteria</taxon>
        <taxon>Cellvibrionales</taxon>
        <taxon>Halieaceae</taxon>
        <taxon>Halioglobus</taxon>
    </lineage>
</organism>
<evidence type="ECO:0000313" key="2">
    <source>
        <dbReference type="Proteomes" id="UP000235162"/>
    </source>
</evidence>
<dbReference type="AlphaFoldDB" id="A0AAP8MBQ9"/>
<dbReference type="Proteomes" id="UP000235162">
    <property type="component" value="Unassembled WGS sequence"/>
</dbReference>
<name>A0AAP8MBQ9_9GAMM</name>
<evidence type="ECO:0000313" key="1">
    <source>
        <dbReference type="EMBL" id="PLW84682.1"/>
    </source>
</evidence>
<keyword evidence="2" id="KW-1185">Reference proteome</keyword>
<comment type="caution">
    <text evidence="1">The sequence shown here is derived from an EMBL/GenBank/DDBJ whole genome shotgun (WGS) entry which is preliminary data.</text>
</comment>
<gene>
    <name evidence="1" type="ORF">C0029_16885</name>
</gene>
<dbReference type="KEGG" id="hja:BST95_19045"/>
<dbReference type="EMBL" id="PKUR01000005">
    <property type="protein sequence ID" value="PLW84682.1"/>
    <property type="molecule type" value="Genomic_DNA"/>
</dbReference>
<proteinExistence type="predicted"/>
<protein>
    <submittedName>
        <fullName evidence="1">Uncharacterized protein</fullName>
    </submittedName>
</protein>
<sequence>MTIRDIAEVRPRLEKAVSGLAGDAPEPTDLLNRYEMVSTAMLDSEHDWYPPGHLQELLMSYLYIRQIELGLLECPSPDEI</sequence>